<dbReference type="GO" id="GO:0006367">
    <property type="term" value="P:transcription initiation at RNA polymerase II promoter"/>
    <property type="evidence" value="ECO:0007669"/>
    <property type="project" value="InterPro"/>
</dbReference>
<dbReference type="GO" id="GO:0001097">
    <property type="term" value="F:TFIIH-class transcription factor complex binding"/>
    <property type="evidence" value="ECO:0007669"/>
    <property type="project" value="TreeGrafter"/>
</dbReference>
<accession>A0A8H7EUY2</accession>
<feature type="domain" description="TFIIE beta" evidence="2">
    <location>
        <begin position="7"/>
        <end position="84"/>
    </location>
</feature>
<dbReference type="InterPro" id="IPR016656">
    <property type="entry name" value="TFIIE-bsu"/>
</dbReference>
<evidence type="ECO:0000313" key="4">
    <source>
        <dbReference type="Proteomes" id="UP000629468"/>
    </source>
</evidence>
<proteinExistence type="predicted"/>
<dbReference type="InterPro" id="IPR054600">
    <property type="entry name" value="TFA2_E-tether"/>
</dbReference>
<dbReference type="Proteomes" id="UP000629468">
    <property type="component" value="Unassembled WGS sequence"/>
</dbReference>
<dbReference type="PANTHER" id="PTHR12716">
    <property type="entry name" value="TRANSCRIPTION INITIATION FACTOR IIE, BETA SUBUNIT"/>
    <property type="match status" value="1"/>
</dbReference>
<feature type="compositionally biased region" description="Basic residues" evidence="1">
    <location>
        <begin position="180"/>
        <end position="189"/>
    </location>
</feature>
<name>A0A8H7EUY2_AGABI</name>
<evidence type="ECO:0000259" key="2">
    <source>
        <dbReference type="PROSITE" id="PS51351"/>
    </source>
</evidence>
<evidence type="ECO:0000313" key="3">
    <source>
        <dbReference type="EMBL" id="KAF7759687.1"/>
    </source>
</evidence>
<dbReference type="CDD" id="cd07977">
    <property type="entry name" value="TFIIE_beta_winged_helix"/>
    <property type="match status" value="1"/>
</dbReference>
<protein>
    <recommendedName>
        <fullName evidence="2">TFIIE beta domain-containing protein</fullName>
    </recommendedName>
</protein>
<reference evidence="3 4" key="1">
    <citation type="journal article" name="Sci. Rep.">
        <title>Telomere-to-telomere assembled and centromere annotated genomes of the two main subspecies of the button mushroom Agaricus bisporus reveal especially polymorphic chromosome ends.</title>
        <authorList>
            <person name="Sonnenberg A.S.M."/>
            <person name="Sedaghat-Telgerd N."/>
            <person name="Lavrijssen B."/>
            <person name="Ohm R.A."/>
            <person name="Hendrickx P.M."/>
            <person name="Scholtmeijer K."/>
            <person name="Baars J.J.P."/>
            <person name="van Peer A."/>
        </authorList>
    </citation>
    <scope>NUCLEOTIDE SEQUENCE [LARGE SCALE GENOMIC DNA]</scope>
    <source>
        <strain evidence="3 4">H119_p4</strain>
    </source>
</reference>
<gene>
    <name evidence="3" type="ORF">Agabi119p4_11382</name>
</gene>
<dbReference type="AlphaFoldDB" id="A0A8H7EUY2"/>
<evidence type="ECO:0000256" key="1">
    <source>
        <dbReference type="SAM" id="MobiDB-lite"/>
    </source>
</evidence>
<feature type="region of interest" description="Disordered" evidence="1">
    <location>
        <begin position="170"/>
        <end position="218"/>
    </location>
</feature>
<dbReference type="Pfam" id="PF22254">
    <property type="entry name" value="TFA2_E-tether"/>
    <property type="match status" value="1"/>
</dbReference>
<dbReference type="PROSITE" id="PS51351">
    <property type="entry name" value="TFIIE_BETA_C"/>
    <property type="match status" value="1"/>
</dbReference>
<dbReference type="PANTHER" id="PTHR12716:SF8">
    <property type="entry name" value="TRANSCRIPTION INITIATION FACTOR IIE SUBUNIT BETA"/>
    <property type="match status" value="1"/>
</dbReference>
<sequence length="218" mass="24531">MGADIVYSQPADTGTGTNVNTQLVYAVSHLKSTHNPMRLQDIAIVTNTPLDTNHLLLEKFKAHDKVQYDPKTDLYSYKHEFNFRSKAALLVEIQRQTRKGSGISAREVLVTRTVKDGQLRMVFYNELKPEEEGAGKLVEEEFRKLWHDLKVPNDVDLLKQLANEGLQVTNAESSLPKAPTTKKKGKRGGAPRQRQVRITNTHLKGEIDLSKDYPAPGK</sequence>
<dbReference type="InterPro" id="IPR003166">
    <property type="entry name" value="TFIIE_bsu_DNA-bd"/>
</dbReference>
<comment type="caution">
    <text evidence="3">The sequence shown here is derived from an EMBL/GenBank/DDBJ whole genome shotgun (WGS) entry which is preliminary data.</text>
</comment>
<dbReference type="Pfam" id="PF02186">
    <property type="entry name" value="TFIIE_beta"/>
    <property type="match status" value="1"/>
</dbReference>
<dbReference type="EMBL" id="JABXXO010000016">
    <property type="protein sequence ID" value="KAF7759687.1"/>
    <property type="molecule type" value="Genomic_DNA"/>
</dbReference>
<organism evidence="3 4">
    <name type="scientific">Agaricus bisporus var. burnettii</name>
    <dbReference type="NCBI Taxonomy" id="192524"/>
    <lineage>
        <taxon>Eukaryota</taxon>
        <taxon>Fungi</taxon>
        <taxon>Dikarya</taxon>
        <taxon>Basidiomycota</taxon>
        <taxon>Agaricomycotina</taxon>
        <taxon>Agaricomycetes</taxon>
        <taxon>Agaricomycetidae</taxon>
        <taxon>Agaricales</taxon>
        <taxon>Agaricineae</taxon>
        <taxon>Agaricaceae</taxon>
        <taxon>Agaricus</taxon>
    </lineage>
</organism>
<dbReference type="GO" id="GO:0005673">
    <property type="term" value="C:transcription factor TFIIE complex"/>
    <property type="evidence" value="ECO:0007669"/>
    <property type="project" value="InterPro"/>
</dbReference>